<reference evidence="2 3" key="1">
    <citation type="submission" date="2015-09" db="EMBL/GenBank/DDBJ databases">
        <title>Atta colombica WGS genome.</title>
        <authorList>
            <person name="Nygaard S."/>
            <person name="Hu H."/>
            <person name="Boomsma J."/>
            <person name="Zhang G."/>
        </authorList>
    </citation>
    <scope>NUCLEOTIDE SEQUENCE [LARGE SCALE GENOMIC DNA]</scope>
    <source>
        <strain evidence="2">Treedump-2</strain>
        <tissue evidence="2">Whole body</tissue>
    </source>
</reference>
<organism evidence="2 3">
    <name type="scientific">Atta colombica</name>
    <dbReference type="NCBI Taxonomy" id="520822"/>
    <lineage>
        <taxon>Eukaryota</taxon>
        <taxon>Metazoa</taxon>
        <taxon>Ecdysozoa</taxon>
        <taxon>Arthropoda</taxon>
        <taxon>Hexapoda</taxon>
        <taxon>Insecta</taxon>
        <taxon>Pterygota</taxon>
        <taxon>Neoptera</taxon>
        <taxon>Endopterygota</taxon>
        <taxon>Hymenoptera</taxon>
        <taxon>Apocrita</taxon>
        <taxon>Aculeata</taxon>
        <taxon>Formicoidea</taxon>
        <taxon>Formicidae</taxon>
        <taxon>Myrmicinae</taxon>
        <taxon>Atta</taxon>
    </lineage>
</organism>
<accession>A0A195ATQ3</accession>
<dbReference type="GO" id="GO:0001223">
    <property type="term" value="F:transcription coactivator binding"/>
    <property type="evidence" value="ECO:0007669"/>
    <property type="project" value="TreeGrafter"/>
</dbReference>
<dbReference type="PANTHER" id="PTHR17604">
    <property type="entry name" value="TRANSCRIPTION COFACTOR VESTIGIAL-LIKE PROTEIN 4"/>
    <property type="match status" value="1"/>
</dbReference>
<sequence>MRTNSRGCLSCQTGRAARARPPARIPLDFRGFQWVRVTGRSTTRRRREVPYDLDIAFIRVSERAVTANSGPRWGKNARSQELSPRETCVFFAGAAHSRGATRSDVGERRVTEERSKVTNLHRKPSSAWRKDRRRDPIQSEALDMSRTNNHHNRPSVIVPPTTQVGITIEDSAMTSTTSATASGGQRTIIRTTGGVCVSDPAIDEHFKRSLGPKKYAAVFNATTTDKETGLSVDDHFAKALGETWTRLQATNRTKDST</sequence>
<evidence type="ECO:0000313" key="3">
    <source>
        <dbReference type="Proteomes" id="UP000078540"/>
    </source>
</evidence>
<name>A0A195ATQ3_9HYME</name>
<evidence type="ECO:0000256" key="1">
    <source>
        <dbReference type="SAM" id="MobiDB-lite"/>
    </source>
</evidence>
<dbReference type="Proteomes" id="UP000078540">
    <property type="component" value="Unassembled WGS sequence"/>
</dbReference>
<gene>
    <name evidence="2" type="ORF">ALC53_14004</name>
</gene>
<dbReference type="Pfam" id="PF15245">
    <property type="entry name" value="VGLL4"/>
    <property type="match status" value="1"/>
</dbReference>
<proteinExistence type="predicted"/>
<dbReference type="InterPro" id="IPR006627">
    <property type="entry name" value="TDU_repeat"/>
</dbReference>
<dbReference type="InterPro" id="IPR028184">
    <property type="entry name" value="VGLL4"/>
</dbReference>
<keyword evidence="3" id="KW-1185">Reference proteome</keyword>
<dbReference type="EMBL" id="KQ976741">
    <property type="protein sequence ID" value="KYM75576.1"/>
    <property type="molecule type" value="Genomic_DNA"/>
</dbReference>
<feature type="compositionally biased region" description="Basic and acidic residues" evidence="1">
    <location>
        <begin position="104"/>
        <end position="116"/>
    </location>
</feature>
<feature type="region of interest" description="Disordered" evidence="1">
    <location>
        <begin position="100"/>
        <end position="135"/>
    </location>
</feature>
<dbReference type="GO" id="GO:0045892">
    <property type="term" value="P:negative regulation of DNA-templated transcription"/>
    <property type="evidence" value="ECO:0007669"/>
    <property type="project" value="TreeGrafter"/>
</dbReference>
<dbReference type="SMART" id="SM00711">
    <property type="entry name" value="TDU"/>
    <property type="match status" value="2"/>
</dbReference>
<evidence type="ECO:0000313" key="2">
    <source>
        <dbReference type="EMBL" id="KYM75576.1"/>
    </source>
</evidence>
<protein>
    <submittedName>
        <fullName evidence="2">Transcription cofactor vestigial-like protein 4</fullName>
    </submittedName>
</protein>
<dbReference type="PANTHER" id="PTHR17604:SF7">
    <property type="entry name" value="TONDU-DOMAIN-CONTAINING GROWTH INHIBITOR, ISOFORM A"/>
    <property type="match status" value="1"/>
</dbReference>
<dbReference type="AlphaFoldDB" id="A0A195ATQ3"/>
<dbReference type="STRING" id="520822.A0A195ATQ3"/>